<comment type="caution">
    <text evidence="1">The sequence shown here is derived from an EMBL/GenBank/DDBJ whole genome shotgun (WGS) entry which is preliminary data.</text>
</comment>
<dbReference type="Proteomes" id="UP000315252">
    <property type="component" value="Unassembled WGS sequence"/>
</dbReference>
<sequence>MGTWAAGSFGNDTALDFADELKDFAALCETLVKFGKNTDELDADEASTALAACDLLAVAIGRPPADLPDGPDFSKEEVPDNLLDSAKAIVQRVRETSELAELWSEEDDAEWQAELENLLLRLTPSAPTKAPAREEQPEIPDDFLGHCYLCSGPVIERDGINFEYTMQGGGTLSIHPHRSCIEKLIPGPHWNEDGSPSENTRKRLMKDMGFVV</sequence>
<gene>
    <name evidence="1" type="ORF">FKG95_04375</name>
</gene>
<dbReference type="InterPro" id="IPR025355">
    <property type="entry name" value="DUF4259"/>
</dbReference>
<name>A0A545U2X5_9PROT</name>
<proteinExistence type="predicted"/>
<evidence type="ECO:0000313" key="1">
    <source>
        <dbReference type="EMBL" id="TQV83821.1"/>
    </source>
</evidence>
<reference evidence="1 2" key="1">
    <citation type="submission" date="2019-06" db="EMBL/GenBank/DDBJ databases">
        <title>Whole genome sequence for Rhodospirillaceae sp. R148.</title>
        <authorList>
            <person name="Wang G."/>
        </authorList>
    </citation>
    <scope>NUCLEOTIDE SEQUENCE [LARGE SCALE GENOMIC DNA]</scope>
    <source>
        <strain evidence="1 2">R148</strain>
    </source>
</reference>
<dbReference type="RefSeq" id="WP_142895056.1">
    <property type="nucleotide sequence ID" value="NZ_ML660052.1"/>
</dbReference>
<dbReference type="AlphaFoldDB" id="A0A545U2X5"/>
<dbReference type="EMBL" id="VHSH01000001">
    <property type="protein sequence ID" value="TQV83821.1"/>
    <property type="molecule type" value="Genomic_DNA"/>
</dbReference>
<accession>A0A545U2X5</accession>
<keyword evidence="2" id="KW-1185">Reference proteome</keyword>
<dbReference type="OrthoDB" id="7594887at2"/>
<evidence type="ECO:0000313" key="2">
    <source>
        <dbReference type="Proteomes" id="UP000315252"/>
    </source>
</evidence>
<dbReference type="Pfam" id="PF14078">
    <property type="entry name" value="DUF4259"/>
    <property type="match status" value="1"/>
</dbReference>
<organism evidence="1 2">
    <name type="scientific">Denitrobaculum tricleocarpae</name>
    <dbReference type="NCBI Taxonomy" id="2591009"/>
    <lineage>
        <taxon>Bacteria</taxon>
        <taxon>Pseudomonadati</taxon>
        <taxon>Pseudomonadota</taxon>
        <taxon>Alphaproteobacteria</taxon>
        <taxon>Rhodospirillales</taxon>
        <taxon>Rhodospirillaceae</taxon>
        <taxon>Denitrobaculum</taxon>
    </lineage>
</organism>
<protein>
    <submittedName>
        <fullName evidence="1">DUF4259 domain-containing protein</fullName>
    </submittedName>
</protein>